<evidence type="ECO:0000313" key="3">
    <source>
        <dbReference type="EMBL" id="KZS88345.1"/>
    </source>
</evidence>
<evidence type="ECO:0000313" key="4">
    <source>
        <dbReference type="Proteomes" id="UP000076722"/>
    </source>
</evidence>
<accession>A0A164P492</accession>
<dbReference type="InterPro" id="IPR011992">
    <property type="entry name" value="EF-hand-dom_pair"/>
</dbReference>
<feature type="region of interest" description="Disordered" evidence="1">
    <location>
        <begin position="15"/>
        <end position="257"/>
    </location>
</feature>
<dbReference type="AlphaFoldDB" id="A0A164P492"/>
<feature type="compositionally biased region" description="Low complexity" evidence="1">
    <location>
        <begin position="42"/>
        <end position="54"/>
    </location>
</feature>
<feature type="domain" description="EH" evidence="2">
    <location>
        <begin position="320"/>
        <end position="376"/>
    </location>
</feature>
<gene>
    <name evidence="3" type="ORF">SISNIDRAFT_263080</name>
</gene>
<feature type="compositionally biased region" description="Polar residues" evidence="1">
    <location>
        <begin position="95"/>
        <end position="109"/>
    </location>
</feature>
<evidence type="ECO:0000259" key="2">
    <source>
        <dbReference type="Pfam" id="PF12763"/>
    </source>
</evidence>
<feature type="compositionally biased region" description="Pro residues" evidence="1">
    <location>
        <begin position="121"/>
        <end position="130"/>
    </location>
</feature>
<evidence type="ECO:0000256" key="1">
    <source>
        <dbReference type="SAM" id="MobiDB-lite"/>
    </source>
</evidence>
<feature type="compositionally biased region" description="Pro residues" evidence="1">
    <location>
        <begin position="230"/>
        <end position="241"/>
    </location>
</feature>
<dbReference type="InterPro" id="IPR000261">
    <property type="entry name" value="EH_dom"/>
</dbReference>
<feature type="compositionally biased region" description="Low complexity" evidence="1">
    <location>
        <begin position="131"/>
        <end position="156"/>
    </location>
</feature>
<dbReference type="STRING" id="1314777.A0A164P492"/>
<feature type="compositionally biased region" description="Low complexity" evidence="1">
    <location>
        <begin position="175"/>
        <end position="187"/>
    </location>
</feature>
<feature type="compositionally biased region" description="Polar residues" evidence="1">
    <location>
        <begin position="19"/>
        <end position="32"/>
    </location>
</feature>
<reference evidence="3 4" key="1">
    <citation type="journal article" date="2016" name="Mol. Biol. Evol.">
        <title>Comparative Genomics of Early-Diverging Mushroom-Forming Fungi Provides Insights into the Origins of Lignocellulose Decay Capabilities.</title>
        <authorList>
            <person name="Nagy L.G."/>
            <person name="Riley R."/>
            <person name="Tritt A."/>
            <person name="Adam C."/>
            <person name="Daum C."/>
            <person name="Floudas D."/>
            <person name="Sun H."/>
            <person name="Yadav J.S."/>
            <person name="Pangilinan J."/>
            <person name="Larsson K.H."/>
            <person name="Matsuura K."/>
            <person name="Barry K."/>
            <person name="Labutti K."/>
            <person name="Kuo R."/>
            <person name="Ohm R.A."/>
            <person name="Bhattacharya S.S."/>
            <person name="Shirouzu T."/>
            <person name="Yoshinaga Y."/>
            <person name="Martin F.M."/>
            <person name="Grigoriev I.V."/>
            <person name="Hibbett D.S."/>
        </authorList>
    </citation>
    <scope>NUCLEOTIDE SEQUENCE [LARGE SCALE GENOMIC DNA]</scope>
    <source>
        <strain evidence="3 4">HHB9708</strain>
    </source>
</reference>
<dbReference type="OrthoDB" id="10045710at2759"/>
<dbReference type="EMBL" id="KV419437">
    <property type="protein sequence ID" value="KZS88345.1"/>
    <property type="molecule type" value="Genomic_DNA"/>
</dbReference>
<name>A0A164P492_9AGAM</name>
<dbReference type="Pfam" id="PF12763">
    <property type="entry name" value="EH"/>
    <property type="match status" value="1"/>
</dbReference>
<dbReference type="SUPFAM" id="SSF47473">
    <property type="entry name" value="EF-hand"/>
    <property type="match status" value="1"/>
</dbReference>
<sequence>MPSAAIQSRIQAFEAIAQSPKQKTASSSSPVPSLTRIPPPSLLSDDLLDSPISPTASSLSHISPMIPTPTDSRSSSPAILGRKSSLIDLTDLDIPNSTSKTVSGRSQPNGERETPYAGQRSPPPPLPPRRPSSNSIISLSTPTTTQTSTLTVTPATHTYPPLKPGNGRGRHIPASSTSSFHSVSLSSDGGGGTRDSVSLDESFETLSASTVATSASPPLSETYTTISKPPQLPPRPNPAPTKPTATLRRPPPPPPVQSKAKLLLTASRRDIPPESRARYEAVFDRNISQQSATKPISPTSFQSRARAWRGPSVDLTTATLQETSKSNPRLNGHTVKLIWSCSKLSRHRLRAIWDEVNPSLRGSLDKESFVKGMWRIDEELRVAQRVSQRRPVPAAPKR</sequence>
<proteinExistence type="predicted"/>
<dbReference type="Proteomes" id="UP000076722">
    <property type="component" value="Unassembled WGS sequence"/>
</dbReference>
<protein>
    <recommendedName>
        <fullName evidence="2">EH domain-containing protein</fullName>
    </recommendedName>
</protein>
<dbReference type="Gene3D" id="1.10.238.10">
    <property type="entry name" value="EF-hand"/>
    <property type="match status" value="1"/>
</dbReference>
<organism evidence="3 4">
    <name type="scientific">Sistotremastrum niveocremeum HHB9708</name>
    <dbReference type="NCBI Taxonomy" id="1314777"/>
    <lineage>
        <taxon>Eukaryota</taxon>
        <taxon>Fungi</taxon>
        <taxon>Dikarya</taxon>
        <taxon>Basidiomycota</taxon>
        <taxon>Agaricomycotina</taxon>
        <taxon>Agaricomycetes</taxon>
        <taxon>Sistotremastrales</taxon>
        <taxon>Sistotremastraceae</taxon>
        <taxon>Sertulicium</taxon>
        <taxon>Sertulicium niveocremeum</taxon>
    </lineage>
</organism>
<feature type="compositionally biased region" description="Low complexity" evidence="1">
    <location>
        <begin position="205"/>
        <end position="220"/>
    </location>
</feature>
<keyword evidence="4" id="KW-1185">Reference proteome</keyword>